<dbReference type="AlphaFoldDB" id="A0A5C7AIT3"/>
<name>A0A5C7AIT3_9FLAO</name>
<sequence>MKNFLGVLFVIAVVCFSCDGRQTKKESLQKAVSEFNLKAVPIPTITHSPEAYTEIVTDTLIANIVKVHIKNYTLKDAQILVPTSVPGRQHYQRVFESEILITTATKNILHTHISAQHFRAIDSDPFWDHATLQHTWVNQELSSLEDITLDISFMNPLTSAFKLYRMSINAQGQQTLTRIEERS</sequence>
<evidence type="ECO:0000313" key="2">
    <source>
        <dbReference type="Proteomes" id="UP000321734"/>
    </source>
</evidence>
<keyword evidence="2" id="KW-1185">Reference proteome</keyword>
<organism evidence="1 2">
    <name type="scientific">Gelidibacter salicanalis</name>
    <dbReference type="NCBI Taxonomy" id="291193"/>
    <lineage>
        <taxon>Bacteria</taxon>
        <taxon>Pseudomonadati</taxon>
        <taxon>Bacteroidota</taxon>
        <taxon>Flavobacteriia</taxon>
        <taxon>Flavobacteriales</taxon>
        <taxon>Flavobacteriaceae</taxon>
        <taxon>Gelidibacter</taxon>
    </lineage>
</organism>
<reference evidence="1 2" key="1">
    <citation type="submission" date="2019-08" db="EMBL/GenBank/DDBJ databases">
        <title>Genome sequence of Gelidibacter salicanalis IC162T.</title>
        <authorList>
            <person name="Bowman J.P."/>
        </authorList>
    </citation>
    <scope>NUCLEOTIDE SEQUENCE [LARGE SCALE GENOMIC DNA]</scope>
    <source>
        <strain evidence="1 2">IC162</strain>
    </source>
</reference>
<protein>
    <recommendedName>
        <fullName evidence="3">DUF4738 domain-containing protein</fullName>
    </recommendedName>
</protein>
<evidence type="ECO:0000313" key="1">
    <source>
        <dbReference type="EMBL" id="TXE06495.1"/>
    </source>
</evidence>
<dbReference type="Proteomes" id="UP000321734">
    <property type="component" value="Unassembled WGS sequence"/>
</dbReference>
<dbReference type="RefSeq" id="WP_146893806.1">
    <property type="nucleotide sequence ID" value="NZ_VORX01000007.1"/>
</dbReference>
<accession>A0A5C7AIT3</accession>
<comment type="caution">
    <text evidence="1">The sequence shown here is derived from an EMBL/GenBank/DDBJ whole genome shotgun (WGS) entry which is preliminary data.</text>
</comment>
<gene>
    <name evidence="1" type="ORF">ES711_13350</name>
</gene>
<dbReference type="OrthoDB" id="1441026at2"/>
<evidence type="ECO:0008006" key="3">
    <source>
        <dbReference type="Google" id="ProtNLM"/>
    </source>
</evidence>
<dbReference type="EMBL" id="VORX01000007">
    <property type="protein sequence ID" value="TXE06495.1"/>
    <property type="molecule type" value="Genomic_DNA"/>
</dbReference>
<proteinExistence type="predicted"/>